<organism evidence="1">
    <name type="scientific">termite gut metagenome</name>
    <dbReference type="NCBI Taxonomy" id="433724"/>
    <lineage>
        <taxon>unclassified sequences</taxon>
        <taxon>metagenomes</taxon>
        <taxon>organismal metagenomes</taxon>
    </lineage>
</organism>
<accession>A0A5J4PY32</accession>
<gene>
    <name evidence="1" type="ORF">EZS27_035537</name>
</gene>
<dbReference type="AlphaFoldDB" id="A0A5J4PY32"/>
<reference evidence="1" key="1">
    <citation type="submission" date="2019-03" db="EMBL/GenBank/DDBJ databases">
        <title>Single cell metagenomics reveals metabolic interactions within the superorganism composed of flagellate Streblomastix strix and complex community of Bacteroidetes bacteria on its surface.</title>
        <authorList>
            <person name="Treitli S.C."/>
            <person name="Kolisko M."/>
            <person name="Husnik F."/>
            <person name="Keeling P."/>
            <person name="Hampl V."/>
        </authorList>
    </citation>
    <scope>NUCLEOTIDE SEQUENCE</scope>
    <source>
        <strain evidence="1">STM</strain>
    </source>
</reference>
<protein>
    <submittedName>
        <fullName evidence="1">Uncharacterized protein</fullName>
    </submittedName>
</protein>
<dbReference type="InterPro" id="IPR046167">
    <property type="entry name" value="DUF6169"/>
</dbReference>
<proteinExistence type="predicted"/>
<dbReference type="EMBL" id="SNRY01005936">
    <property type="protein sequence ID" value="KAA6313740.1"/>
    <property type="molecule type" value="Genomic_DNA"/>
</dbReference>
<evidence type="ECO:0000313" key="1">
    <source>
        <dbReference type="EMBL" id="KAA6313740.1"/>
    </source>
</evidence>
<name>A0A5J4PY32_9ZZZZ</name>
<dbReference type="Pfam" id="PF19666">
    <property type="entry name" value="DUF6169"/>
    <property type="match status" value="1"/>
</dbReference>
<comment type="caution">
    <text evidence="1">The sequence shown here is derived from an EMBL/GenBank/DDBJ whole genome shotgun (WGS) entry which is preliminary data.</text>
</comment>
<sequence length="169" mass="19638">MLFSDIIDAVNKTSPYKISLKEEGLCFCFETDNGLTYNISLIKNRYIPIERAYFIAFESVNSKKNKHDPKIGETIITIIASCIDSAENIIIFTCDNSDKKQDARNILFQKWFKKYIKRNYYRYDKSPDKTFDGVYASFICSKNNPNISDYIILSTKLKLVYIIICCIIL</sequence>